<keyword evidence="3" id="KW-1185">Reference proteome</keyword>
<dbReference type="Gene3D" id="3.30.70.20">
    <property type="match status" value="1"/>
</dbReference>
<gene>
    <name evidence="2" type="ORF">Psch_02089</name>
</gene>
<dbReference type="AlphaFoldDB" id="A0A4Y7RHP4"/>
<dbReference type="InterPro" id="IPR052911">
    <property type="entry name" value="Corrinoid_activation_enz"/>
</dbReference>
<reference evidence="2 3" key="1">
    <citation type="journal article" date="2018" name="Environ. Microbiol.">
        <title>Novel energy conservation strategies and behaviour of Pelotomaculum schinkii driving syntrophic propionate catabolism.</title>
        <authorList>
            <person name="Hidalgo-Ahumada C.A.P."/>
            <person name="Nobu M.K."/>
            <person name="Narihiro T."/>
            <person name="Tamaki H."/>
            <person name="Liu W.T."/>
            <person name="Kamagata Y."/>
            <person name="Stams A.J.M."/>
            <person name="Imachi H."/>
            <person name="Sousa D.Z."/>
        </authorList>
    </citation>
    <scope>NUCLEOTIDE SEQUENCE [LARGE SCALE GENOMIC DNA]</scope>
    <source>
        <strain evidence="2 3">HH</strain>
    </source>
</reference>
<feature type="domain" description="4Fe-4S ferredoxin-type" evidence="1">
    <location>
        <begin position="34"/>
        <end position="63"/>
    </location>
</feature>
<feature type="domain" description="4Fe-4S ferredoxin-type" evidence="1">
    <location>
        <begin position="4"/>
        <end position="33"/>
    </location>
</feature>
<evidence type="ECO:0000313" key="2">
    <source>
        <dbReference type="EMBL" id="TEB08525.1"/>
    </source>
</evidence>
<dbReference type="PROSITE" id="PS51379">
    <property type="entry name" value="4FE4S_FER_2"/>
    <property type="match status" value="2"/>
</dbReference>
<dbReference type="RefSeq" id="WP_190240101.1">
    <property type="nucleotide sequence ID" value="NZ_QFGA01000001.1"/>
</dbReference>
<proteinExistence type="predicted"/>
<organism evidence="2 3">
    <name type="scientific">Pelotomaculum schinkii</name>
    <dbReference type="NCBI Taxonomy" id="78350"/>
    <lineage>
        <taxon>Bacteria</taxon>
        <taxon>Bacillati</taxon>
        <taxon>Bacillota</taxon>
        <taxon>Clostridia</taxon>
        <taxon>Eubacteriales</taxon>
        <taxon>Desulfotomaculaceae</taxon>
        <taxon>Pelotomaculum</taxon>
    </lineage>
</organism>
<evidence type="ECO:0000313" key="3">
    <source>
        <dbReference type="Proteomes" id="UP000298324"/>
    </source>
</evidence>
<evidence type="ECO:0000259" key="1">
    <source>
        <dbReference type="PROSITE" id="PS51379"/>
    </source>
</evidence>
<dbReference type="InterPro" id="IPR017896">
    <property type="entry name" value="4Fe4S_Fe-S-bd"/>
</dbReference>
<dbReference type="SUPFAM" id="SSF54862">
    <property type="entry name" value="4Fe-4S ferredoxins"/>
    <property type="match status" value="1"/>
</dbReference>
<dbReference type="Pfam" id="PF13237">
    <property type="entry name" value="Fer4_10"/>
    <property type="match status" value="1"/>
</dbReference>
<comment type="caution">
    <text evidence="2">The sequence shown here is derived from an EMBL/GenBank/DDBJ whole genome shotgun (WGS) entry which is preliminary data.</text>
</comment>
<sequence>MKRKIITIDEAKCNGCGLCVDACHEGALQLVNGKARLVSESYCDGLGACLPECPAGAITIEEREAAAFDEEAVKKHMDARLNPMPEKLACGCPGAHARAIERKEADAPAPAIAGHAVPVSQLRQWPCQIKLVPVNAPYFDHAHLLVAADCTAFAYANFHNDFMRNKITIIGCPKLDDIDYAEKLTEILKAHEIKSVTVLRMEVPCCGGIVNAVKQALVNSGKMIPWHIVTVATDGRIVEE</sequence>
<protein>
    <submittedName>
        <fullName evidence="2">Ferredoxin-1</fullName>
    </submittedName>
</protein>
<dbReference type="PANTHER" id="PTHR42895">
    <property type="entry name" value="IRON-SULFUR CLUSTER-BINDING PROTEIN-RELATED"/>
    <property type="match status" value="1"/>
</dbReference>
<name>A0A4Y7RHP4_9FIRM</name>
<accession>A0A4Y7RHP4</accession>
<dbReference type="Proteomes" id="UP000298324">
    <property type="component" value="Unassembled WGS sequence"/>
</dbReference>
<dbReference type="PANTHER" id="PTHR42895:SF1">
    <property type="entry name" value="IRON-SULFUR CLUSTER PROTEIN"/>
    <property type="match status" value="1"/>
</dbReference>
<dbReference type="EMBL" id="QFGA01000001">
    <property type="protein sequence ID" value="TEB08525.1"/>
    <property type="molecule type" value="Genomic_DNA"/>
</dbReference>